<evidence type="ECO:0000313" key="5">
    <source>
        <dbReference type="RefSeq" id="XP_046590895.1"/>
    </source>
</evidence>
<accession>A0ABM3FSB2</accession>
<proteinExistence type="inferred from homology"/>
<dbReference type="Gene3D" id="3.40.50.1240">
    <property type="entry name" value="Phosphoglycerate mutase-like"/>
    <property type="match status" value="1"/>
</dbReference>
<dbReference type="InterPro" id="IPR050645">
    <property type="entry name" value="Histidine_acid_phosphatase"/>
</dbReference>
<gene>
    <name evidence="5" type="primary">LOC107226695</name>
</gene>
<reference evidence="5" key="1">
    <citation type="submission" date="2025-08" db="UniProtKB">
        <authorList>
            <consortium name="RefSeq"/>
        </authorList>
    </citation>
    <scope>IDENTIFICATION</scope>
    <source>
        <tissue evidence="5">Thorax and Abdomen</tissue>
    </source>
</reference>
<comment type="similarity">
    <text evidence="1">Belongs to the histidine acid phosphatase family.</text>
</comment>
<feature type="region of interest" description="Disordered" evidence="2">
    <location>
        <begin position="1"/>
        <end position="23"/>
    </location>
</feature>
<dbReference type="InterPro" id="IPR029033">
    <property type="entry name" value="His_PPase_superfam"/>
</dbReference>
<keyword evidence="3" id="KW-1133">Transmembrane helix</keyword>
<protein>
    <submittedName>
        <fullName evidence="5">Prostatic acid phosphatase isoform X1</fullName>
    </submittedName>
</protein>
<sequence length="428" mass="48238">MEKSSEKSSSVPIEIETESDQMDTPGGFLANSCRRGRRGVCVSVVVFGAIIACVLLAFTAFASPAHTSRNLQQVLIVFRHGDKNPAETYPNDPYANHEWPDGWGALTKKGMLQLYTLGQRLRVMYRSLLGDKYQSKDLLVYSSYADRCIMSAQALLAALYQPGTEDMFIPGLAWRPIPVHTIPRHIDKLIVAKAPCPRLDRELQQAYLNFSASANGSLDTMYRELSGYTGKNIASVLDVELLYNLLEIEVLNNLKLPEWAKNYYNNRTRELAAQSLALFTSNVMQRRLRGGEYNGRSRAAVDTNRTVVDAGPLLKEILTNMWMRRNGTDDRKMYLYSAHDLTLVTILRTMGFTEELTRPEYGAALIFELYTTAGGQDHEVRISYLNNTETNVPHVMNVKGCGEPCLLETLFEVWEPVLPQDWNSECLT</sequence>
<dbReference type="PANTHER" id="PTHR11567">
    <property type="entry name" value="ACID PHOSPHATASE-RELATED"/>
    <property type="match status" value="1"/>
</dbReference>
<evidence type="ECO:0000256" key="3">
    <source>
        <dbReference type="SAM" id="Phobius"/>
    </source>
</evidence>
<feature type="transmembrane region" description="Helical" evidence="3">
    <location>
        <begin position="40"/>
        <end position="62"/>
    </location>
</feature>
<evidence type="ECO:0000313" key="4">
    <source>
        <dbReference type="Proteomes" id="UP000829291"/>
    </source>
</evidence>
<name>A0ABM3FSB2_NEOLC</name>
<evidence type="ECO:0000256" key="1">
    <source>
        <dbReference type="ARBA" id="ARBA00005375"/>
    </source>
</evidence>
<dbReference type="PANTHER" id="PTHR11567:SF19">
    <property type="entry name" value="GH19849P"/>
    <property type="match status" value="1"/>
</dbReference>
<dbReference type="Proteomes" id="UP000829291">
    <property type="component" value="Chromosome 3"/>
</dbReference>
<dbReference type="SUPFAM" id="SSF53254">
    <property type="entry name" value="Phosphoglycerate mutase-like"/>
    <property type="match status" value="1"/>
</dbReference>
<dbReference type="CDD" id="cd07061">
    <property type="entry name" value="HP_HAP_like"/>
    <property type="match status" value="1"/>
</dbReference>
<evidence type="ECO:0000256" key="2">
    <source>
        <dbReference type="SAM" id="MobiDB-lite"/>
    </source>
</evidence>
<keyword evidence="4" id="KW-1185">Reference proteome</keyword>
<keyword evidence="3" id="KW-0472">Membrane</keyword>
<dbReference type="RefSeq" id="XP_046590895.1">
    <property type="nucleotide sequence ID" value="XM_046734939.1"/>
</dbReference>
<organism evidence="4 5">
    <name type="scientific">Neodiprion lecontei</name>
    <name type="common">Redheaded pine sawfly</name>
    <dbReference type="NCBI Taxonomy" id="441921"/>
    <lineage>
        <taxon>Eukaryota</taxon>
        <taxon>Metazoa</taxon>
        <taxon>Ecdysozoa</taxon>
        <taxon>Arthropoda</taxon>
        <taxon>Hexapoda</taxon>
        <taxon>Insecta</taxon>
        <taxon>Pterygota</taxon>
        <taxon>Neoptera</taxon>
        <taxon>Endopterygota</taxon>
        <taxon>Hymenoptera</taxon>
        <taxon>Tenthredinoidea</taxon>
        <taxon>Diprionidae</taxon>
        <taxon>Diprioninae</taxon>
        <taxon>Neodiprion</taxon>
    </lineage>
</organism>
<dbReference type="InterPro" id="IPR000560">
    <property type="entry name" value="His_Pase_clade-2"/>
</dbReference>
<keyword evidence="3" id="KW-0812">Transmembrane</keyword>
<dbReference type="GeneID" id="107226695"/>
<dbReference type="Pfam" id="PF00328">
    <property type="entry name" value="His_Phos_2"/>
    <property type="match status" value="1"/>
</dbReference>